<dbReference type="InterPro" id="IPR043502">
    <property type="entry name" value="DNA/RNA_pol_sf"/>
</dbReference>
<gene>
    <name evidence="2" type="ORF">MTR67_000693</name>
</gene>
<keyword evidence="3" id="KW-1185">Reference proteome</keyword>
<accession>A0AAF0PM43</accession>
<organism evidence="2 3">
    <name type="scientific">Solanum verrucosum</name>
    <dbReference type="NCBI Taxonomy" id="315347"/>
    <lineage>
        <taxon>Eukaryota</taxon>
        <taxon>Viridiplantae</taxon>
        <taxon>Streptophyta</taxon>
        <taxon>Embryophyta</taxon>
        <taxon>Tracheophyta</taxon>
        <taxon>Spermatophyta</taxon>
        <taxon>Magnoliopsida</taxon>
        <taxon>eudicotyledons</taxon>
        <taxon>Gunneridae</taxon>
        <taxon>Pentapetalae</taxon>
        <taxon>asterids</taxon>
        <taxon>lamiids</taxon>
        <taxon>Solanales</taxon>
        <taxon>Solanaceae</taxon>
        <taxon>Solanoideae</taxon>
        <taxon>Solaneae</taxon>
        <taxon>Solanum</taxon>
    </lineage>
</organism>
<evidence type="ECO:0000313" key="2">
    <source>
        <dbReference type="EMBL" id="WMV07308.1"/>
    </source>
</evidence>
<dbReference type="AlphaFoldDB" id="A0AAF0PM43"/>
<dbReference type="InterPro" id="IPR000477">
    <property type="entry name" value="RT_dom"/>
</dbReference>
<name>A0AAF0PM43_SOLVR</name>
<protein>
    <recommendedName>
        <fullName evidence="1">Reverse transcriptase domain-containing protein</fullName>
    </recommendedName>
</protein>
<evidence type="ECO:0000313" key="3">
    <source>
        <dbReference type="Proteomes" id="UP001234989"/>
    </source>
</evidence>
<sequence length="360" mass="40524">MGSAASSLPSPNIEVIRSGPCLSYHQKCKLTTEVSDLEIVAAIKGMPLDKTPGVDGFPIEFFIQHWSLIKTDVIDAVMEFLKTGRMLKAFSCTAISLVPKVSTPTQVKRVIGTLVSPAQTAFIEGRSIIDNIMFSHELLKWYSRKGLSPRCVMKIDLRKAYDSIEWSFLKSVLAELGFPFKFIQWVMECISSVSYSLVLFGGLTKPFKGRRGIRQGDPYLFVNVMEYLQRELTQVGQNKDFKFHPRCKKLGVMHICFADDLLMFCKADMISIQLLRGAFQRFSDASGLQANTEKSQVYMAGVKPNLKQEILTTLGYLEGSIHFNYLGVPLSSKKLTITQCLPIIEKVTEKLRCWSAKLFD</sequence>
<evidence type="ECO:0000259" key="1">
    <source>
        <dbReference type="Pfam" id="PF00078"/>
    </source>
</evidence>
<dbReference type="PANTHER" id="PTHR33116:SF66">
    <property type="entry name" value="REVERSE TRANSCRIPTASE ZINC-BINDING DOMAIN-CONTAINING PROTEIN"/>
    <property type="match status" value="1"/>
</dbReference>
<dbReference type="CDD" id="cd01650">
    <property type="entry name" value="RT_nLTR_like"/>
    <property type="match status" value="1"/>
</dbReference>
<feature type="domain" description="Reverse transcriptase" evidence="1">
    <location>
        <begin position="108"/>
        <end position="329"/>
    </location>
</feature>
<dbReference type="PANTHER" id="PTHR33116">
    <property type="entry name" value="REVERSE TRANSCRIPTASE ZINC-BINDING DOMAIN-CONTAINING PROTEIN-RELATED-RELATED"/>
    <property type="match status" value="1"/>
</dbReference>
<reference evidence="2" key="1">
    <citation type="submission" date="2023-08" db="EMBL/GenBank/DDBJ databases">
        <title>A de novo genome assembly of Solanum verrucosum Schlechtendal, a Mexican diploid species geographically isolated from the other diploid A-genome species in potato relatives.</title>
        <authorList>
            <person name="Hosaka K."/>
        </authorList>
    </citation>
    <scope>NUCLEOTIDE SEQUENCE</scope>
    <source>
        <tissue evidence="2">Young leaves</tissue>
    </source>
</reference>
<dbReference type="Proteomes" id="UP001234989">
    <property type="component" value="Chromosome 1"/>
</dbReference>
<dbReference type="EMBL" id="CP133612">
    <property type="protein sequence ID" value="WMV07308.1"/>
    <property type="molecule type" value="Genomic_DNA"/>
</dbReference>
<proteinExistence type="predicted"/>
<dbReference type="Pfam" id="PF00078">
    <property type="entry name" value="RVT_1"/>
    <property type="match status" value="1"/>
</dbReference>
<dbReference type="SUPFAM" id="SSF56672">
    <property type="entry name" value="DNA/RNA polymerases"/>
    <property type="match status" value="1"/>
</dbReference>